<organism evidence="1 2">
    <name type="scientific">Quercus suber</name>
    <name type="common">Cork oak</name>
    <dbReference type="NCBI Taxonomy" id="58331"/>
    <lineage>
        <taxon>Eukaryota</taxon>
        <taxon>Viridiplantae</taxon>
        <taxon>Streptophyta</taxon>
        <taxon>Embryophyta</taxon>
        <taxon>Tracheophyta</taxon>
        <taxon>Spermatophyta</taxon>
        <taxon>Magnoliopsida</taxon>
        <taxon>eudicotyledons</taxon>
        <taxon>Gunneridae</taxon>
        <taxon>Pentapetalae</taxon>
        <taxon>rosids</taxon>
        <taxon>fabids</taxon>
        <taxon>Fagales</taxon>
        <taxon>Fagaceae</taxon>
        <taxon>Quercus</taxon>
    </lineage>
</organism>
<comment type="caution">
    <text evidence="1">The sequence shown here is derived from an EMBL/GenBank/DDBJ whole genome shotgun (WGS) entry which is preliminary data.</text>
</comment>
<dbReference type="AlphaFoldDB" id="A0AAW0J8T6"/>
<evidence type="ECO:0000313" key="1">
    <source>
        <dbReference type="EMBL" id="KAK7822922.1"/>
    </source>
</evidence>
<keyword evidence="2" id="KW-1185">Reference proteome</keyword>
<dbReference type="EMBL" id="PKMF04000650">
    <property type="protein sequence ID" value="KAK7822922.1"/>
    <property type="molecule type" value="Genomic_DNA"/>
</dbReference>
<evidence type="ECO:0008006" key="3">
    <source>
        <dbReference type="Google" id="ProtNLM"/>
    </source>
</evidence>
<dbReference type="Gene3D" id="3.80.10.10">
    <property type="entry name" value="Ribonuclease Inhibitor"/>
    <property type="match status" value="1"/>
</dbReference>
<proteinExistence type="predicted"/>
<gene>
    <name evidence="1" type="ORF">CFP56_035981</name>
</gene>
<sequence length="207" mass="23714">MLEKLRHLYLGGPTSIPRARTDDKALRNLQVLTGIAINQDTEYLFAKDMFPNLRKLGLHSLEWPETGLLSSLRHLHHLQTLKIYELFQLPSPNSFHLKLTNVTLVHANLSSTATSVLGSLPYLRILKLQGFRRECIEIYLHCNESSFRQLDVFEMVDLWISYWELGKGAMSSLRRLVINNCPSLIMRPEELYMVLDCLAGFGSLTSL</sequence>
<name>A0AAW0J8T6_QUESU</name>
<dbReference type="Proteomes" id="UP000237347">
    <property type="component" value="Unassembled WGS sequence"/>
</dbReference>
<dbReference type="SUPFAM" id="SSF52058">
    <property type="entry name" value="L domain-like"/>
    <property type="match status" value="1"/>
</dbReference>
<evidence type="ECO:0000313" key="2">
    <source>
        <dbReference type="Proteomes" id="UP000237347"/>
    </source>
</evidence>
<dbReference type="PANTHER" id="PTHR15140:SF37">
    <property type="entry name" value="UBIQUITIN-LIKE DOMAIN-CONTAINING PROTEIN"/>
    <property type="match status" value="1"/>
</dbReference>
<dbReference type="Gramene" id="rna-CFP56_54645">
    <property type="protein sequence ID" value="cds-POE45364.1"/>
    <property type="gene ID" value="gene-CFP56_54645"/>
</dbReference>
<protein>
    <recommendedName>
        <fullName evidence="3">Disease resistance protein</fullName>
    </recommendedName>
</protein>
<accession>A0AAW0J8T6</accession>
<dbReference type="InterPro" id="IPR032675">
    <property type="entry name" value="LRR_dom_sf"/>
</dbReference>
<reference evidence="1 2" key="1">
    <citation type="journal article" date="2018" name="Sci. Data">
        <title>The draft genome sequence of cork oak.</title>
        <authorList>
            <person name="Ramos A.M."/>
            <person name="Usie A."/>
            <person name="Barbosa P."/>
            <person name="Barros P.M."/>
            <person name="Capote T."/>
            <person name="Chaves I."/>
            <person name="Simoes F."/>
            <person name="Abreu I."/>
            <person name="Carrasquinho I."/>
            <person name="Faro C."/>
            <person name="Guimaraes J.B."/>
            <person name="Mendonca D."/>
            <person name="Nobrega F."/>
            <person name="Rodrigues L."/>
            <person name="Saibo N.J.M."/>
            <person name="Varela M.C."/>
            <person name="Egas C."/>
            <person name="Matos J."/>
            <person name="Miguel C.M."/>
            <person name="Oliveira M.M."/>
            <person name="Ricardo C.P."/>
            <person name="Goncalves S."/>
        </authorList>
    </citation>
    <scope>NUCLEOTIDE SEQUENCE [LARGE SCALE GENOMIC DNA]</scope>
    <source>
        <strain evidence="2">cv. HL8</strain>
    </source>
</reference>
<dbReference type="PANTHER" id="PTHR15140">
    <property type="entry name" value="TUBULIN-SPECIFIC CHAPERONE E"/>
    <property type="match status" value="1"/>
</dbReference>